<evidence type="ECO:0000259" key="2">
    <source>
        <dbReference type="SMART" id="SM00822"/>
    </source>
</evidence>
<dbReference type="PROSITE" id="PS00061">
    <property type="entry name" value="ADH_SHORT"/>
    <property type="match status" value="1"/>
</dbReference>
<organism evidence="3 4">
    <name type="scientific">Cupriavidus necator</name>
    <name type="common">Alcaligenes eutrophus</name>
    <name type="synonym">Ralstonia eutropha</name>
    <dbReference type="NCBI Taxonomy" id="106590"/>
    <lineage>
        <taxon>Bacteria</taxon>
        <taxon>Pseudomonadati</taxon>
        <taxon>Pseudomonadota</taxon>
        <taxon>Betaproteobacteria</taxon>
        <taxon>Burkholderiales</taxon>
        <taxon>Burkholderiaceae</taxon>
        <taxon>Cupriavidus</taxon>
    </lineage>
</organism>
<protein>
    <submittedName>
        <fullName evidence="3">SDR family NAD(P)-dependent oxidoreductase</fullName>
    </submittedName>
</protein>
<dbReference type="PRINTS" id="PR00080">
    <property type="entry name" value="SDRFAMILY"/>
</dbReference>
<dbReference type="SUPFAM" id="SSF51735">
    <property type="entry name" value="NAD(P)-binding Rossmann-fold domains"/>
    <property type="match status" value="1"/>
</dbReference>
<reference evidence="3 4" key="1">
    <citation type="submission" date="2018-04" db="EMBL/GenBank/DDBJ databases">
        <title>Cupriavidus necator CR12 genome sequencing and assembly.</title>
        <authorList>
            <person name="Ben Fekih I."/>
            <person name="Mazhar H.S."/>
            <person name="Bello S.K."/>
            <person name="Rensing C."/>
        </authorList>
    </citation>
    <scope>NUCLEOTIDE SEQUENCE [LARGE SCALE GENOMIC DNA]</scope>
    <source>
        <strain evidence="3 4">CR12</strain>
    </source>
</reference>
<dbReference type="AlphaFoldDB" id="A0A367PHV0"/>
<gene>
    <name evidence="3" type="ORF">DDK22_15810</name>
</gene>
<feature type="domain" description="Ketoreductase" evidence="2">
    <location>
        <begin position="7"/>
        <end position="183"/>
    </location>
</feature>
<evidence type="ECO:0000313" key="3">
    <source>
        <dbReference type="EMBL" id="RCJ07448.1"/>
    </source>
</evidence>
<evidence type="ECO:0000256" key="1">
    <source>
        <dbReference type="RuleBase" id="RU000363"/>
    </source>
</evidence>
<dbReference type="InterPro" id="IPR057326">
    <property type="entry name" value="KR_dom"/>
</dbReference>
<accession>A0A367PHV0</accession>
<dbReference type="InterPro" id="IPR002347">
    <property type="entry name" value="SDR_fam"/>
</dbReference>
<dbReference type="RefSeq" id="WP_114132700.1">
    <property type="nucleotide sequence ID" value="NZ_CP068434.1"/>
</dbReference>
<sequence>MSLLEGKVIIVTGAGAGVGKGIAMEAARQGARVIVNDLGVNIDGSGGSAGPAQQAVDEIKAIGGEAAASTDSVADWESAQKIVQQAMDLYGRVDGVVNNAGNLRDVMFHKMTEEEFDAVVRVHLKGTWNVSRAVAPLFKAQESGAYVHMTSTSGLIGNVGQANYAAAKMGIVGLSKSIALDLQKFNVRSNCIAPFAFTRMVGSIPVNTPEAEARMKIHMRMEPGKIAPFTLALLTDQAKHVTGQIFGVRSNEIYLFSQPRPIRTAHNDEGWTVESCLERAMPMFKPSMQPLELSRDVFGWDPV</sequence>
<dbReference type="InterPro" id="IPR020904">
    <property type="entry name" value="Sc_DH/Rdtase_CS"/>
</dbReference>
<dbReference type="PANTHER" id="PTHR45024:SF3">
    <property type="entry name" value="BLL2957 PROTEIN"/>
    <property type="match status" value="1"/>
</dbReference>
<dbReference type="InterPro" id="IPR051687">
    <property type="entry name" value="Peroxisomal_Beta-Oxidation"/>
</dbReference>
<dbReference type="EMBL" id="QDHA01000037">
    <property type="protein sequence ID" value="RCJ07448.1"/>
    <property type="molecule type" value="Genomic_DNA"/>
</dbReference>
<evidence type="ECO:0000313" key="4">
    <source>
        <dbReference type="Proteomes" id="UP000253501"/>
    </source>
</evidence>
<dbReference type="PANTHER" id="PTHR45024">
    <property type="entry name" value="DEHYDROGENASES, SHORT CHAIN"/>
    <property type="match status" value="1"/>
</dbReference>
<comment type="similarity">
    <text evidence="1">Belongs to the short-chain dehydrogenases/reductases (SDR) family.</text>
</comment>
<comment type="caution">
    <text evidence="3">The sequence shown here is derived from an EMBL/GenBank/DDBJ whole genome shotgun (WGS) entry which is preliminary data.</text>
</comment>
<dbReference type="Proteomes" id="UP000253501">
    <property type="component" value="Unassembled WGS sequence"/>
</dbReference>
<dbReference type="Gene3D" id="3.40.50.720">
    <property type="entry name" value="NAD(P)-binding Rossmann-like Domain"/>
    <property type="match status" value="1"/>
</dbReference>
<dbReference type="SMART" id="SM00822">
    <property type="entry name" value="PKS_KR"/>
    <property type="match status" value="1"/>
</dbReference>
<proteinExistence type="inferred from homology"/>
<dbReference type="InterPro" id="IPR036291">
    <property type="entry name" value="NAD(P)-bd_dom_sf"/>
</dbReference>
<dbReference type="Pfam" id="PF00106">
    <property type="entry name" value="adh_short"/>
    <property type="match status" value="1"/>
</dbReference>
<dbReference type="PRINTS" id="PR00081">
    <property type="entry name" value="GDHRDH"/>
</dbReference>
<name>A0A367PHV0_CUPNE</name>